<evidence type="ECO:0000313" key="5">
    <source>
        <dbReference type="Proteomes" id="UP000429607"/>
    </source>
</evidence>
<evidence type="ECO:0000313" key="6">
    <source>
        <dbReference type="Proteomes" id="UP000434957"/>
    </source>
</evidence>
<protein>
    <submittedName>
        <fullName evidence="3">Uncharacterized protein</fullName>
    </submittedName>
</protein>
<evidence type="ECO:0000313" key="3">
    <source>
        <dbReference type="EMBL" id="KAE8965989.1"/>
    </source>
</evidence>
<dbReference type="AlphaFoldDB" id="A0A6A3H8J5"/>
<proteinExistence type="predicted"/>
<dbReference type="EMBL" id="QXFV01005178">
    <property type="protein sequence ID" value="KAE8965989.1"/>
    <property type="molecule type" value="Genomic_DNA"/>
</dbReference>
<sequence>MGVQPEILPLRIQRSQPRAAKSPRGLSKRASFRRQAPVPVELPEDVRTLKHKILESHPAKLIRFSLSHMRHMAIPPVLIPDSLNDRRAIRTLVAGHSVPLTMGMWANCKRRTKHLDMIDEYVSYR</sequence>
<evidence type="ECO:0000313" key="7">
    <source>
        <dbReference type="Proteomes" id="UP000435112"/>
    </source>
</evidence>
<evidence type="ECO:0000313" key="2">
    <source>
        <dbReference type="EMBL" id="KAE8965780.1"/>
    </source>
</evidence>
<keyword evidence="6" id="KW-1185">Reference proteome</keyword>
<feature type="region of interest" description="Disordered" evidence="1">
    <location>
        <begin position="14"/>
        <end position="34"/>
    </location>
</feature>
<organism evidence="3 5">
    <name type="scientific">Phytophthora rubi</name>
    <dbReference type="NCBI Taxonomy" id="129364"/>
    <lineage>
        <taxon>Eukaryota</taxon>
        <taxon>Sar</taxon>
        <taxon>Stramenopiles</taxon>
        <taxon>Oomycota</taxon>
        <taxon>Peronosporomycetes</taxon>
        <taxon>Peronosporales</taxon>
        <taxon>Peronosporaceae</taxon>
        <taxon>Phytophthora</taxon>
    </lineage>
</organism>
<gene>
    <name evidence="3" type="ORF">PR001_g28550</name>
    <name evidence="2" type="ORF">PR002_g28579</name>
    <name evidence="4" type="ORF">PR003_g29695</name>
</gene>
<dbReference type="EMBL" id="QXFT01005120">
    <property type="protein sequence ID" value="KAE9274150.1"/>
    <property type="molecule type" value="Genomic_DNA"/>
</dbReference>
<reference evidence="5 7" key="1">
    <citation type="submission" date="2018-09" db="EMBL/GenBank/DDBJ databases">
        <title>Genomic investigation of the strawberry pathogen Phytophthora fragariae indicates pathogenicity is determined by transcriptional variation in three key races.</title>
        <authorList>
            <person name="Adams T.M."/>
            <person name="Armitage A.D."/>
            <person name="Sobczyk M.K."/>
            <person name="Bates H.J."/>
            <person name="Dunwell J.M."/>
            <person name="Nellist C.F."/>
            <person name="Harrison R.J."/>
        </authorList>
    </citation>
    <scope>NUCLEOTIDE SEQUENCE [LARGE SCALE GENOMIC DNA]</scope>
    <source>
        <strain evidence="3 5">SCRP249</strain>
        <strain evidence="2 7">SCRP324</strain>
        <strain evidence="4 6">SCRP333</strain>
    </source>
</reference>
<evidence type="ECO:0000256" key="1">
    <source>
        <dbReference type="SAM" id="MobiDB-lite"/>
    </source>
</evidence>
<dbReference type="Proteomes" id="UP000435112">
    <property type="component" value="Unassembled WGS sequence"/>
</dbReference>
<dbReference type="Proteomes" id="UP000434957">
    <property type="component" value="Unassembled WGS sequence"/>
</dbReference>
<dbReference type="Proteomes" id="UP000429607">
    <property type="component" value="Unassembled WGS sequence"/>
</dbReference>
<name>A0A6A3H8J5_9STRA</name>
<dbReference type="OrthoDB" id="147158at2759"/>
<dbReference type="EMBL" id="QXFU01005078">
    <property type="protein sequence ID" value="KAE8965780.1"/>
    <property type="molecule type" value="Genomic_DNA"/>
</dbReference>
<comment type="caution">
    <text evidence="3">The sequence shown here is derived from an EMBL/GenBank/DDBJ whole genome shotgun (WGS) entry which is preliminary data.</text>
</comment>
<accession>A0A6A3H8J5</accession>
<evidence type="ECO:0000313" key="4">
    <source>
        <dbReference type="EMBL" id="KAE9274150.1"/>
    </source>
</evidence>